<proteinExistence type="predicted"/>
<evidence type="ECO:0000313" key="2">
    <source>
        <dbReference type="Proteomes" id="UP000063429"/>
    </source>
</evidence>
<organism evidence="1 2">
    <name type="scientific">Herbaspirillum hiltneri N3</name>
    <dbReference type="NCBI Taxonomy" id="1262470"/>
    <lineage>
        <taxon>Bacteria</taxon>
        <taxon>Pseudomonadati</taxon>
        <taxon>Pseudomonadota</taxon>
        <taxon>Betaproteobacteria</taxon>
        <taxon>Burkholderiales</taxon>
        <taxon>Oxalobacteraceae</taxon>
        <taxon>Herbaspirillum</taxon>
    </lineage>
</organism>
<accession>A0ABN4HUM0</accession>
<dbReference type="RefSeq" id="WP_053196100.1">
    <property type="nucleotide sequence ID" value="NZ_CP011409.1"/>
</dbReference>
<gene>
    <name evidence="1" type="ORF">F506_07055</name>
</gene>
<dbReference type="Proteomes" id="UP000063429">
    <property type="component" value="Chromosome"/>
</dbReference>
<evidence type="ECO:0000313" key="1">
    <source>
        <dbReference type="EMBL" id="AKZ62465.1"/>
    </source>
</evidence>
<keyword evidence="2" id="KW-1185">Reference proteome</keyword>
<dbReference type="EMBL" id="CP011409">
    <property type="protein sequence ID" value="AKZ62465.1"/>
    <property type="molecule type" value="Genomic_DNA"/>
</dbReference>
<reference evidence="2" key="1">
    <citation type="journal article" date="2015" name="Genome Announc.">
        <title>Complete Genome Sequence of Herbaspirillum hiltneri N3 (DSM 17495), Isolated from Surface-Sterilized Wheat Roots.</title>
        <authorList>
            <person name="Guizelini D."/>
            <person name="Saizaki P.M."/>
            <person name="Coimbra N.A."/>
            <person name="Weiss V.A."/>
            <person name="Faoro H."/>
            <person name="Sfeir M.Z."/>
            <person name="Baura V.A."/>
            <person name="Monteiro R.A."/>
            <person name="Chubatsu L.S."/>
            <person name="Souza E.M."/>
            <person name="Cruz L.M."/>
            <person name="Pedrosa F.O."/>
            <person name="Raittz R.T."/>
            <person name="Marchaukoski J.N."/>
            <person name="Steffens M.B."/>
        </authorList>
    </citation>
    <scope>NUCLEOTIDE SEQUENCE [LARGE SCALE GENOMIC DNA]</scope>
    <source>
        <strain evidence="2">N3</strain>
    </source>
</reference>
<name>A0ABN4HUM0_9BURK</name>
<sequence length="218" mass="25331">MPQSDFASFAKKYKSKFKKISVATKGEHEADDVQAEAWLMAEKIREKQGIDVDYLNPAHVDLLFSYLYQKLVNYDEKHIRMAVRLDAWDYGDDPAHDCHPLLNQLSSGPGDDPLTILELKECVDHASHVSPHHSRAAAYVKLLAHCDNSIARLAGCLLISTSWCYRCYNRARQTVERQMQLPETIQTEFMPRTWRTFRLIRKSPQHQRSFNFSLPWEH</sequence>
<protein>
    <submittedName>
        <fullName evidence="1">Uncharacterized protein</fullName>
    </submittedName>
</protein>